<dbReference type="Proteomes" id="UP001219568">
    <property type="component" value="Unassembled WGS sequence"/>
</dbReference>
<protein>
    <recommendedName>
        <fullName evidence="3">Ankyrin repeat protein</fullName>
    </recommendedName>
</protein>
<proteinExistence type="predicted"/>
<organism evidence="1 2">
    <name type="scientific">Penicillium canescens</name>
    <dbReference type="NCBI Taxonomy" id="5083"/>
    <lineage>
        <taxon>Eukaryota</taxon>
        <taxon>Fungi</taxon>
        <taxon>Dikarya</taxon>
        <taxon>Ascomycota</taxon>
        <taxon>Pezizomycotina</taxon>
        <taxon>Eurotiomycetes</taxon>
        <taxon>Eurotiomycetidae</taxon>
        <taxon>Eurotiales</taxon>
        <taxon>Aspergillaceae</taxon>
        <taxon>Penicillium</taxon>
    </lineage>
</organism>
<reference evidence="1" key="2">
    <citation type="submission" date="2023-01" db="EMBL/GenBank/DDBJ databases">
        <authorList>
            <person name="Petersen C."/>
        </authorList>
    </citation>
    <scope>NUCLEOTIDE SEQUENCE</scope>
    <source>
        <strain evidence="1">IBT 15450</strain>
    </source>
</reference>
<comment type="caution">
    <text evidence="1">The sequence shown here is derived from an EMBL/GenBank/DDBJ whole genome shotgun (WGS) entry which is preliminary data.</text>
</comment>
<evidence type="ECO:0000313" key="1">
    <source>
        <dbReference type="EMBL" id="KAJ6034314.1"/>
    </source>
</evidence>
<gene>
    <name evidence="1" type="ORF">N7460_008489</name>
</gene>
<sequence>MAKEKRDHTWSALLAAYEEGYDRVVKLLLDKRNPFKGMESFGTSRKRQRRTTFYSPTVLRWLEKLEP</sequence>
<dbReference type="EMBL" id="JAQJZL010000010">
    <property type="protein sequence ID" value="KAJ6034314.1"/>
    <property type="molecule type" value="Genomic_DNA"/>
</dbReference>
<name>A0AAD6N5P5_PENCN</name>
<reference evidence="1" key="1">
    <citation type="journal article" date="2023" name="IMA Fungus">
        <title>Comparative genomic study of the Penicillium genus elucidates a diverse pangenome and 15 lateral gene transfer events.</title>
        <authorList>
            <person name="Petersen C."/>
            <person name="Sorensen T."/>
            <person name="Nielsen M.R."/>
            <person name="Sondergaard T.E."/>
            <person name="Sorensen J.L."/>
            <person name="Fitzpatrick D.A."/>
            <person name="Frisvad J.C."/>
            <person name="Nielsen K.L."/>
        </authorList>
    </citation>
    <scope>NUCLEOTIDE SEQUENCE</scope>
    <source>
        <strain evidence="1">IBT 15450</strain>
    </source>
</reference>
<evidence type="ECO:0008006" key="3">
    <source>
        <dbReference type="Google" id="ProtNLM"/>
    </source>
</evidence>
<accession>A0AAD6N5P5</accession>
<keyword evidence="2" id="KW-1185">Reference proteome</keyword>
<evidence type="ECO:0000313" key="2">
    <source>
        <dbReference type="Proteomes" id="UP001219568"/>
    </source>
</evidence>
<dbReference type="AlphaFoldDB" id="A0AAD6N5P5"/>